<protein>
    <submittedName>
        <fullName evidence="1">Uncharacterized protein</fullName>
    </submittedName>
</protein>
<gene>
    <name evidence="1" type="ORF">BpHYR1_051794</name>
</gene>
<sequence length="56" mass="6848">MIKGSDLVSSLKLYILRDGNVKCFYKHYNFEQIRNYFQWFKKSSLDLLFTEKYNTL</sequence>
<dbReference type="Proteomes" id="UP000276133">
    <property type="component" value="Unassembled WGS sequence"/>
</dbReference>
<keyword evidence="2" id="KW-1185">Reference proteome</keyword>
<dbReference type="AlphaFoldDB" id="A0A3M7PCU7"/>
<dbReference type="EMBL" id="REGN01012043">
    <property type="protein sequence ID" value="RMZ96590.1"/>
    <property type="molecule type" value="Genomic_DNA"/>
</dbReference>
<evidence type="ECO:0000313" key="1">
    <source>
        <dbReference type="EMBL" id="RMZ96590.1"/>
    </source>
</evidence>
<proteinExistence type="predicted"/>
<comment type="caution">
    <text evidence="1">The sequence shown here is derived from an EMBL/GenBank/DDBJ whole genome shotgun (WGS) entry which is preliminary data.</text>
</comment>
<reference evidence="1 2" key="1">
    <citation type="journal article" date="2018" name="Sci. Rep.">
        <title>Genomic signatures of local adaptation to the degree of environmental predictability in rotifers.</title>
        <authorList>
            <person name="Franch-Gras L."/>
            <person name="Hahn C."/>
            <person name="Garcia-Roger E.M."/>
            <person name="Carmona M.J."/>
            <person name="Serra M."/>
            <person name="Gomez A."/>
        </authorList>
    </citation>
    <scope>NUCLEOTIDE SEQUENCE [LARGE SCALE GENOMIC DNA]</scope>
    <source>
        <strain evidence="1">HYR1</strain>
    </source>
</reference>
<accession>A0A3M7PCU7</accession>
<evidence type="ECO:0000313" key="2">
    <source>
        <dbReference type="Proteomes" id="UP000276133"/>
    </source>
</evidence>
<name>A0A3M7PCU7_BRAPC</name>
<organism evidence="1 2">
    <name type="scientific">Brachionus plicatilis</name>
    <name type="common">Marine rotifer</name>
    <name type="synonym">Brachionus muelleri</name>
    <dbReference type="NCBI Taxonomy" id="10195"/>
    <lineage>
        <taxon>Eukaryota</taxon>
        <taxon>Metazoa</taxon>
        <taxon>Spiralia</taxon>
        <taxon>Gnathifera</taxon>
        <taxon>Rotifera</taxon>
        <taxon>Eurotatoria</taxon>
        <taxon>Monogononta</taxon>
        <taxon>Pseudotrocha</taxon>
        <taxon>Ploima</taxon>
        <taxon>Brachionidae</taxon>
        <taxon>Brachionus</taxon>
    </lineage>
</organism>